<gene>
    <name evidence="1" type="ORF">SFRICE_004198</name>
</gene>
<dbReference type="AlphaFoldDB" id="A0A2H1V089"/>
<proteinExistence type="predicted"/>
<name>A0A2H1V089_SPOFR</name>
<protein>
    <submittedName>
        <fullName evidence="1">SFRICE_004198</fullName>
    </submittedName>
</protein>
<dbReference type="EMBL" id="ODYU01000091">
    <property type="protein sequence ID" value="SOQ34273.1"/>
    <property type="molecule type" value="Genomic_DNA"/>
</dbReference>
<sequence length="138" mass="15126">MFEMRDADATLDDGVIKAGNFRSQTEKYEGDISGMFEHVCSAEVGAHTLSCNLEGQRAENEIFCLPEVGVVRGLTVVVVCRSLPKLCNQEEEPGRPPQGGVVTFEPIQHDHDFCERVVINREVYLIHALHPCEAGAGG</sequence>
<evidence type="ECO:0000313" key="1">
    <source>
        <dbReference type="EMBL" id="SOQ34273.1"/>
    </source>
</evidence>
<dbReference type="OrthoDB" id="415460at2759"/>
<accession>A0A2H1V089</accession>
<reference evidence="1" key="1">
    <citation type="submission" date="2016-07" db="EMBL/GenBank/DDBJ databases">
        <authorList>
            <person name="Bretaudeau A."/>
        </authorList>
    </citation>
    <scope>NUCLEOTIDE SEQUENCE</scope>
    <source>
        <strain evidence="1">Rice</strain>
        <tissue evidence="1">Whole body</tissue>
    </source>
</reference>
<organism evidence="1">
    <name type="scientific">Spodoptera frugiperda</name>
    <name type="common">Fall armyworm</name>
    <dbReference type="NCBI Taxonomy" id="7108"/>
    <lineage>
        <taxon>Eukaryota</taxon>
        <taxon>Metazoa</taxon>
        <taxon>Ecdysozoa</taxon>
        <taxon>Arthropoda</taxon>
        <taxon>Hexapoda</taxon>
        <taxon>Insecta</taxon>
        <taxon>Pterygota</taxon>
        <taxon>Neoptera</taxon>
        <taxon>Endopterygota</taxon>
        <taxon>Lepidoptera</taxon>
        <taxon>Glossata</taxon>
        <taxon>Ditrysia</taxon>
        <taxon>Noctuoidea</taxon>
        <taxon>Noctuidae</taxon>
        <taxon>Amphipyrinae</taxon>
        <taxon>Spodoptera</taxon>
    </lineage>
</organism>